<dbReference type="GeneID" id="30179591"/>
<evidence type="ECO:0000256" key="17">
    <source>
        <dbReference type="ARBA" id="ARBA00032467"/>
    </source>
</evidence>
<gene>
    <name evidence="22" type="ORF">PICMEDRAFT_34736</name>
</gene>
<dbReference type="STRING" id="763406.A0A1E3NIA4"/>
<dbReference type="InterPro" id="IPR044107">
    <property type="entry name" value="PIKKc_ATM"/>
</dbReference>
<feature type="non-terminal residue" evidence="22">
    <location>
        <position position="1"/>
    </location>
</feature>
<dbReference type="OrthoDB" id="381190at2759"/>
<comment type="catalytic activity">
    <reaction evidence="19">
        <text>L-seryl-[protein] + ATP = O-phospho-L-seryl-[protein] + ADP + H(+)</text>
        <dbReference type="Rhea" id="RHEA:17989"/>
        <dbReference type="Rhea" id="RHEA-COMP:9863"/>
        <dbReference type="Rhea" id="RHEA-COMP:11604"/>
        <dbReference type="ChEBI" id="CHEBI:15378"/>
        <dbReference type="ChEBI" id="CHEBI:29999"/>
        <dbReference type="ChEBI" id="CHEBI:30616"/>
        <dbReference type="ChEBI" id="CHEBI:83421"/>
        <dbReference type="ChEBI" id="CHEBI:456216"/>
        <dbReference type="EC" id="2.7.11.1"/>
    </reaction>
</comment>
<evidence type="ECO:0000259" key="21">
    <source>
        <dbReference type="PROSITE" id="PS51190"/>
    </source>
</evidence>
<keyword evidence="12" id="KW-0779">Telomere</keyword>
<evidence type="ECO:0000256" key="15">
    <source>
        <dbReference type="ARBA" id="ARBA00030222"/>
    </source>
</evidence>
<dbReference type="GO" id="GO:0035556">
    <property type="term" value="P:intracellular signal transduction"/>
    <property type="evidence" value="ECO:0007669"/>
    <property type="project" value="UniProtKB-ARBA"/>
</dbReference>
<evidence type="ECO:0000256" key="7">
    <source>
        <dbReference type="ARBA" id="ARBA00022679"/>
    </source>
</evidence>
<evidence type="ECO:0000256" key="2">
    <source>
        <dbReference type="ARBA" id="ARBA00004574"/>
    </source>
</evidence>
<evidence type="ECO:0000256" key="3">
    <source>
        <dbReference type="ARBA" id="ARBA00012513"/>
    </source>
</evidence>
<dbReference type="PROSITE" id="PS50290">
    <property type="entry name" value="PI3_4_KINASE_3"/>
    <property type="match status" value="1"/>
</dbReference>
<dbReference type="PROSITE" id="PS51190">
    <property type="entry name" value="FATC"/>
    <property type="match status" value="1"/>
</dbReference>
<evidence type="ECO:0000256" key="8">
    <source>
        <dbReference type="ARBA" id="ARBA00022741"/>
    </source>
</evidence>
<dbReference type="InterPro" id="IPR036940">
    <property type="entry name" value="PI3/4_kinase_cat_sf"/>
</dbReference>
<evidence type="ECO:0000256" key="1">
    <source>
        <dbReference type="ARBA" id="ARBA00004123"/>
    </source>
</evidence>
<evidence type="ECO:0000313" key="22">
    <source>
        <dbReference type="EMBL" id="ODQ45867.1"/>
    </source>
</evidence>
<name>A0A1E3NIA4_9ASCO</name>
<evidence type="ECO:0000256" key="13">
    <source>
        <dbReference type="ARBA" id="ARBA00023242"/>
    </source>
</evidence>
<proteinExistence type="predicted"/>
<evidence type="ECO:0000256" key="16">
    <source>
        <dbReference type="ARBA" id="ARBA00031460"/>
    </source>
</evidence>
<dbReference type="Proteomes" id="UP000094455">
    <property type="component" value="Unassembled WGS sequence"/>
</dbReference>
<comment type="catalytic activity">
    <reaction evidence="18">
        <text>L-threonyl-[protein] + ATP = O-phospho-L-threonyl-[protein] + ADP + H(+)</text>
        <dbReference type="Rhea" id="RHEA:46608"/>
        <dbReference type="Rhea" id="RHEA-COMP:11060"/>
        <dbReference type="Rhea" id="RHEA-COMP:11605"/>
        <dbReference type="ChEBI" id="CHEBI:15378"/>
        <dbReference type="ChEBI" id="CHEBI:30013"/>
        <dbReference type="ChEBI" id="CHEBI:30616"/>
        <dbReference type="ChEBI" id="CHEBI:61977"/>
        <dbReference type="ChEBI" id="CHEBI:456216"/>
        <dbReference type="EC" id="2.7.11.1"/>
    </reaction>
</comment>
<organism evidence="22 23">
    <name type="scientific">Pichia membranifaciens NRRL Y-2026</name>
    <dbReference type="NCBI Taxonomy" id="763406"/>
    <lineage>
        <taxon>Eukaryota</taxon>
        <taxon>Fungi</taxon>
        <taxon>Dikarya</taxon>
        <taxon>Ascomycota</taxon>
        <taxon>Saccharomycotina</taxon>
        <taxon>Pichiomycetes</taxon>
        <taxon>Pichiales</taxon>
        <taxon>Pichiaceae</taxon>
        <taxon>Pichia</taxon>
    </lineage>
</organism>
<dbReference type="RefSeq" id="XP_019016980.1">
    <property type="nucleotide sequence ID" value="XM_019162904.1"/>
</dbReference>
<evidence type="ECO:0000256" key="9">
    <source>
        <dbReference type="ARBA" id="ARBA00022763"/>
    </source>
</evidence>
<evidence type="ECO:0000259" key="20">
    <source>
        <dbReference type="PROSITE" id="PS50290"/>
    </source>
</evidence>
<dbReference type="GO" id="GO:0004674">
    <property type="term" value="F:protein serine/threonine kinase activity"/>
    <property type="evidence" value="ECO:0007669"/>
    <property type="project" value="UniProtKB-KW"/>
</dbReference>
<dbReference type="Gene3D" id="3.30.1010.10">
    <property type="entry name" value="Phosphatidylinositol 3-kinase Catalytic Subunit, Chain A, domain 4"/>
    <property type="match status" value="1"/>
</dbReference>
<evidence type="ECO:0000256" key="11">
    <source>
        <dbReference type="ARBA" id="ARBA00022840"/>
    </source>
</evidence>
<dbReference type="InterPro" id="IPR011009">
    <property type="entry name" value="Kinase-like_dom_sf"/>
</dbReference>
<comment type="subcellular location">
    <subcellularLocation>
        <location evidence="2">Chromosome</location>
        <location evidence="2">Telomere</location>
    </subcellularLocation>
    <subcellularLocation>
        <location evidence="1">Nucleus</location>
    </subcellularLocation>
</comment>
<dbReference type="AlphaFoldDB" id="A0A1E3NIA4"/>
<reference evidence="22 23" key="1">
    <citation type="journal article" date="2016" name="Proc. Natl. Acad. Sci. U.S.A.">
        <title>Comparative genomics of biotechnologically important yeasts.</title>
        <authorList>
            <person name="Riley R."/>
            <person name="Haridas S."/>
            <person name="Wolfe K.H."/>
            <person name="Lopes M.R."/>
            <person name="Hittinger C.T."/>
            <person name="Goeker M."/>
            <person name="Salamov A.A."/>
            <person name="Wisecaver J.H."/>
            <person name="Long T.M."/>
            <person name="Calvey C.H."/>
            <person name="Aerts A.L."/>
            <person name="Barry K.W."/>
            <person name="Choi C."/>
            <person name="Clum A."/>
            <person name="Coughlan A.Y."/>
            <person name="Deshpande S."/>
            <person name="Douglass A.P."/>
            <person name="Hanson S.J."/>
            <person name="Klenk H.-P."/>
            <person name="LaButti K.M."/>
            <person name="Lapidus A."/>
            <person name="Lindquist E.A."/>
            <person name="Lipzen A.M."/>
            <person name="Meier-Kolthoff J.P."/>
            <person name="Ohm R.A."/>
            <person name="Otillar R.P."/>
            <person name="Pangilinan J.L."/>
            <person name="Peng Y."/>
            <person name="Rokas A."/>
            <person name="Rosa C.A."/>
            <person name="Scheuner C."/>
            <person name="Sibirny A.A."/>
            <person name="Slot J.C."/>
            <person name="Stielow J.B."/>
            <person name="Sun H."/>
            <person name="Kurtzman C.P."/>
            <person name="Blackwell M."/>
            <person name="Grigoriev I.V."/>
            <person name="Jeffries T.W."/>
        </authorList>
    </citation>
    <scope>NUCLEOTIDE SEQUENCE [LARGE SCALE GENOMIC DNA]</scope>
    <source>
        <strain evidence="22 23">NRRL Y-2026</strain>
    </source>
</reference>
<dbReference type="InterPro" id="IPR003152">
    <property type="entry name" value="FATC_dom"/>
</dbReference>
<dbReference type="InterPro" id="IPR018936">
    <property type="entry name" value="PI3/4_kinase_CS"/>
</dbReference>
<dbReference type="PROSITE" id="PS00916">
    <property type="entry name" value="PI3_4_KINASE_2"/>
    <property type="match status" value="1"/>
</dbReference>
<dbReference type="PANTHER" id="PTHR37079:SF4">
    <property type="entry name" value="SERINE_THREONINE-PROTEIN KINASE ATM"/>
    <property type="match status" value="1"/>
</dbReference>
<evidence type="ECO:0000256" key="18">
    <source>
        <dbReference type="ARBA" id="ARBA00047899"/>
    </source>
</evidence>
<keyword evidence="8" id="KW-0547">Nucleotide-binding</keyword>
<accession>A0A1E3NIA4</accession>
<keyword evidence="9" id="KW-0227">DNA damage</keyword>
<feature type="domain" description="FATC" evidence="21">
    <location>
        <begin position="309"/>
        <end position="341"/>
    </location>
</feature>
<dbReference type="SMART" id="SM01343">
    <property type="entry name" value="FATC"/>
    <property type="match status" value="1"/>
</dbReference>
<keyword evidence="7" id="KW-0808">Transferase</keyword>
<evidence type="ECO:0000256" key="19">
    <source>
        <dbReference type="ARBA" id="ARBA00048679"/>
    </source>
</evidence>
<keyword evidence="11" id="KW-0067">ATP-binding</keyword>
<dbReference type="SUPFAM" id="SSF56112">
    <property type="entry name" value="Protein kinase-like (PK-like)"/>
    <property type="match status" value="1"/>
</dbReference>
<protein>
    <recommendedName>
        <fullName evidence="4">Serine/threonine-protein kinase TEL1</fullName>
        <ecNumber evidence="3">2.7.11.1</ecNumber>
    </recommendedName>
    <alternativeName>
        <fullName evidence="14">ATM homolog</fullName>
    </alternativeName>
    <alternativeName>
        <fullName evidence="16 17">DNA-damage checkpoint kinase TEL1</fullName>
    </alternativeName>
    <alternativeName>
        <fullName evidence="5">Serine/threonine-protein kinase tel1</fullName>
    </alternativeName>
    <alternativeName>
        <fullName evidence="15">Telomere length regulation protein 1</fullName>
    </alternativeName>
</protein>
<evidence type="ECO:0000256" key="6">
    <source>
        <dbReference type="ARBA" id="ARBA00022527"/>
    </source>
</evidence>
<dbReference type="GO" id="GO:0005634">
    <property type="term" value="C:nucleus"/>
    <property type="evidence" value="ECO:0007669"/>
    <property type="project" value="UniProtKB-SubCell"/>
</dbReference>
<dbReference type="Gene3D" id="1.10.1070.11">
    <property type="entry name" value="Phosphatidylinositol 3-/4-kinase, catalytic domain"/>
    <property type="match status" value="1"/>
</dbReference>
<dbReference type="EMBL" id="KV454004">
    <property type="protein sequence ID" value="ODQ45867.1"/>
    <property type="molecule type" value="Genomic_DNA"/>
</dbReference>
<evidence type="ECO:0000256" key="5">
    <source>
        <dbReference type="ARBA" id="ARBA00020288"/>
    </source>
</evidence>
<dbReference type="SMART" id="SM00146">
    <property type="entry name" value="PI3Kc"/>
    <property type="match status" value="1"/>
</dbReference>
<sequence length="341" mass="38792">GVSHPKIMKMILSTGESQRMLLKAPDDLRQDSIMKQVFEKVNKLLWRNIETRKRNLRIRTYNVSPLGPTSGVLEFVPNSMPLIDILKSLHQGDEMDITEARLKMKEFQNQSKNVRIQVYKEICHKVTPNLRTFFFNNFTSSDSWFESRTLYCHGIATTSITGYILGIGDRHCNNILLDKSSGEPIHIDFGVAFDQGQALPIPETVPFRLTRDIVDGMGVTGVNGMFSKNCEHVLNVLRSNTQYISGILDVLKYDPLYTWTMSPLRKKKLKQIYFNNDESDKGFDEFIKTDTGSEANAAIETVKRKLGAQGLSNEAVVRELIHEAVDPRNLALIFMGWSPFL</sequence>
<dbReference type="InterPro" id="IPR038980">
    <property type="entry name" value="ATM_plant"/>
</dbReference>
<dbReference type="EC" id="2.7.11.1" evidence="3"/>
<dbReference type="PROSITE" id="PS00915">
    <property type="entry name" value="PI3_4_KINASE_1"/>
    <property type="match status" value="1"/>
</dbReference>
<dbReference type="Pfam" id="PF02260">
    <property type="entry name" value="FATC"/>
    <property type="match status" value="1"/>
</dbReference>
<dbReference type="CDD" id="cd05171">
    <property type="entry name" value="PIKKc_ATM"/>
    <property type="match status" value="1"/>
</dbReference>
<dbReference type="GO" id="GO:0006281">
    <property type="term" value="P:DNA repair"/>
    <property type="evidence" value="ECO:0007669"/>
    <property type="project" value="InterPro"/>
</dbReference>
<keyword evidence="23" id="KW-1185">Reference proteome</keyword>
<dbReference type="Pfam" id="PF00454">
    <property type="entry name" value="PI3_PI4_kinase"/>
    <property type="match status" value="1"/>
</dbReference>
<evidence type="ECO:0000256" key="10">
    <source>
        <dbReference type="ARBA" id="ARBA00022777"/>
    </source>
</evidence>
<dbReference type="InterPro" id="IPR000403">
    <property type="entry name" value="PI3/4_kinase_cat_dom"/>
</dbReference>
<dbReference type="GO" id="GO:0000781">
    <property type="term" value="C:chromosome, telomeric region"/>
    <property type="evidence" value="ECO:0007669"/>
    <property type="project" value="UniProtKB-SubCell"/>
</dbReference>
<dbReference type="GO" id="GO:0005524">
    <property type="term" value="F:ATP binding"/>
    <property type="evidence" value="ECO:0007669"/>
    <property type="project" value="UniProtKB-KW"/>
</dbReference>
<feature type="domain" description="PI3K/PI4K catalytic" evidence="20">
    <location>
        <begin position="1"/>
        <end position="299"/>
    </location>
</feature>
<evidence type="ECO:0000256" key="4">
    <source>
        <dbReference type="ARBA" id="ARBA00014619"/>
    </source>
</evidence>
<dbReference type="PANTHER" id="PTHR37079">
    <property type="entry name" value="SERINE/THREONINE-PROTEIN KINASE ATM"/>
    <property type="match status" value="1"/>
</dbReference>
<evidence type="ECO:0000313" key="23">
    <source>
        <dbReference type="Proteomes" id="UP000094455"/>
    </source>
</evidence>
<keyword evidence="10" id="KW-0418">Kinase</keyword>
<evidence type="ECO:0000256" key="14">
    <source>
        <dbReference type="ARBA" id="ARBA00030020"/>
    </source>
</evidence>
<evidence type="ECO:0000256" key="12">
    <source>
        <dbReference type="ARBA" id="ARBA00022895"/>
    </source>
</evidence>
<keyword evidence="6" id="KW-0723">Serine/threonine-protein kinase</keyword>
<keyword evidence="13" id="KW-0539">Nucleus</keyword>
<keyword evidence="12" id="KW-0158">Chromosome</keyword>